<keyword evidence="4" id="KW-0255">Endonuclease</keyword>
<accession>A0A0J6CCA7</accession>
<keyword evidence="2" id="KW-1277">Toxin-antitoxin system</keyword>
<evidence type="ECO:0000256" key="6">
    <source>
        <dbReference type="ARBA" id="ARBA00030388"/>
    </source>
</evidence>
<evidence type="ECO:0000256" key="2">
    <source>
        <dbReference type="ARBA" id="ARBA00022649"/>
    </source>
</evidence>
<dbReference type="Gene3D" id="3.30.2310.20">
    <property type="entry name" value="RelE-like"/>
    <property type="match status" value="1"/>
</dbReference>
<reference evidence="7 8" key="1">
    <citation type="submission" date="2015-06" db="EMBL/GenBank/DDBJ databases">
        <title>Draft Genome Sequence of Parabacteroides goldsteinii with Putative Novel Metallo-Beta-Lactamases Isolated from a Blood Culture from a Human Patient.</title>
        <authorList>
            <person name="Krogh T.J."/>
            <person name="Agergaard C.N."/>
            <person name="Moller-Jensen J."/>
            <person name="Justesen U.S."/>
        </authorList>
    </citation>
    <scope>NUCLEOTIDE SEQUENCE [LARGE SCALE GENOMIC DNA]</scope>
    <source>
        <strain evidence="7 8">910340</strain>
    </source>
</reference>
<protein>
    <recommendedName>
        <fullName evidence="6">Putative mRNA interferase YoeB</fullName>
    </recommendedName>
</protein>
<dbReference type="PATRIC" id="fig|328812.4.peg.2535"/>
<evidence type="ECO:0000256" key="4">
    <source>
        <dbReference type="ARBA" id="ARBA00022759"/>
    </source>
</evidence>
<evidence type="ECO:0000313" key="8">
    <source>
        <dbReference type="Proteomes" id="UP000036166"/>
    </source>
</evidence>
<keyword evidence="5" id="KW-0378">Hydrolase</keyword>
<dbReference type="EMBL" id="LFJV01000027">
    <property type="protein sequence ID" value="KMM33906.1"/>
    <property type="molecule type" value="Genomic_DNA"/>
</dbReference>
<comment type="similarity">
    <text evidence="1">Belongs to the YoeB family.</text>
</comment>
<evidence type="ECO:0000256" key="1">
    <source>
        <dbReference type="ARBA" id="ARBA00008172"/>
    </source>
</evidence>
<dbReference type="GO" id="GO:0004519">
    <property type="term" value="F:endonuclease activity"/>
    <property type="evidence" value="ECO:0007669"/>
    <property type="project" value="UniProtKB-KW"/>
</dbReference>
<dbReference type="GO" id="GO:0045892">
    <property type="term" value="P:negative regulation of DNA-templated transcription"/>
    <property type="evidence" value="ECO:0007669"/>
    <property type="project" value="TreeGrafter"/>
</dbReference>
<dbReference type="NCBIfam" id="TIGR02116">
    <property type="entry name" value="toxin_Txe_YoeB"/>
    <property type="match status" value="1"/>
</dbReference>
<organism evidence="7 8">
    <name type="scientific">Parabacteroides goldsteinii</name>
    <dbReference type="NCBI Taxonomy" id="328812"/>
    <lineage>
        <taxon>Bacteria</taxon>
        <taxon>Pseudomonadati</taxon>
        <taxon>Bacteroidota</taxon>
        <taxon>Bacteroidia</taxon>
        <taxon>Bacteroidales</taxon>
        <taxon>Tannerellaceae</taxon>
        <taxon>Parabacteroides</taxon>
    </lineage>
</organism>
<dbReference type="InterPro" id="IPR009614">
    <property type="entry name" value="YoeB_toxin"/>
</dbReference>
<dbReference type="GO" id="GO:0016787">
    <property type="term" value="F:hydrolase activity"/>
    <property type="evidence" value="ECO:0007669"/>
    <property type="project" value="UniProtKB-KW"/>
</dbReference>
<dbReference type="SUPFAM" id="SSF143011">
    <property type="entry name" value="RelE-like"/>
    <property type="match status" value="1"/>
</dbReference>
<dbReference type="Proteomes" id="UP000036166">
    <property type="component" value="Unassembled WGS sequence"/>
</dbReference>
<evidence type="ECO:0000313" key="7">
    <source>
        <dbReference type="EMBL" id="KMM33906.1"/>
    </source>
</evidence>
<gene>
    <name evidence="7" type="ORF">ACM15_09775</name>
</gene>
<dbReference type="PANTHER" id="PTHR38039">
    <property type="entry name" value="TOXIN YOEB"/>
    <property type="match status" value="1"/>
</dbReference>
<keyword evidence="3" id="KW-0540">Nuclease</keyword>
<evidence type="ECO:0000256" key="3">
    <source>
        <dbReference type="ARBA" id="ARBA00022722"/>
    </source>
</evidence>
<sequence>MIEYELVFTQEALDDIQKHKKSGNKPLLKKLEKLLVELRQHPSTGTGQVEMLKHYKEETWSRRINDEHRLVYRIKDDMVVVLILSVYGHYK</sequence>
<evidence type="ECO:0000256" key="5">
    <source>
        <dbReference type="ARBA" id="ARBA00022801"/>
    </source>
</evidence>
<dbReference type="InterPro" id="IPR035093">
    <property type="entry name" value="RelE/ParE_toxin_dom_sf"/>
</dbReference>
<comment type="caution">
    <text evidence="7">The sequence shown here is derived from an EMBL/GenBank/DDBJ whole genome shotgun (WGS) entry which is preliminary data.</text>
</comment>
<dbReference type="RefSeq" id="WP_048315278.1">
    <property type="nucleotide sequence ID" value="NZ_CAUEVV010000065.1"/>
</dbReference>
<name>A0A0J6CCA7_9BACT</name>
<dbReference type="PANTHER" id="PTHR38039:SF1">
    <property type="entry name" value="TOXIN YOEB"/>
    <property type="match status" value="1"/>
</dbReference>
<proteinExistence type="inferred from homology"/>
<dbReference type="GO" id="GO:0006401">
    <property type="term" value="P:RNA catabolic process"/>
    <property type="evidence" value="ECO:0007669"/>
    <property type="project" value="InterPro"/>
</dbReference>
<dbReference type="Pfam" id="PF06769">
    <property type="entry name" value="YoeB_toxin"/>
    <property type="match status" value="1"/>
</dbReference>
<dbReference type="AlphaFoldDB" id="A0A0J6CCA7"/>